<comment type="caution">
    <text evidence="2">The sequence shown here is derived from an EMBL/GenBank/DDBJ whole genome shotgun (WGS) entry which is preliminary data.</text>
</comment>
<dbReference type="EMBL" id="AYRZ02000001">
    <property type="protein sequence ID" value="PHT96141.1"/>
    <property type="molecule type" value="Genomic_DNA"/>
</dbReference>
<organism evidence="2 3">
    <name type="scientific">Capsicum annuum</name>
    <name type="common">Capsicum pepper</name>
    <dbReference type="NCBI Taxonomy" id="4072"/>
    <lineage>
        <taxon>Eukaryota</taxon>
        <taxon>Viridiplantae</taxon>
        <taxon>Streptophyta</taxon>
        <taxon>Embryophyta</taxon>
        <taxon>Tracheophyta</taxon>
        <taxon>Spermatophyta</taxon>
        <taxon>Magnoliopsida</taxon>
        <taxon>eudicotyledons</taxon>
        <taxon>Gunneridae</taxon>
        <taxon>Pentapetalae</taxon>
        <taxon>asterids</taxon>
        <taxon>lamiids</taxon>
        <taxon>Solanales</taxon>
        <taxon>Solanaceae</taxon>
        <taxon>Solanoideae</taxon>
        <taxon>Capsiceae</taxon>
        <taxon>Capsicum</taxon>
    </lineage>
</organism>
<feature type="compositionally biased region" description="Polar residues" evidence="1">
    <location>
        <begin position="72"/>
        <end position="91"/>
    </location>
</feature>
<gene>
    <name evidence="2" type="ORF">T459_04023</name>
</gene>
<protein>
    <submittedName>
        <fullName evidence="2">Uncharacterized protein</fullName>
    </submittedName>
</protein>
<reference evidence="2 3" key="1">
    <citation type="journal article" date="2014" name="Nat. Genet.">
        <title>Genome sequence of the hot pepper provides insights into the evolution of pungency in Capsicum species.</title>
        <authorList>
            <person name="Kim S."/>
            <person name="Park M."/>
            <person name="Yeom S.I."/>
            <person name="Kim Y.M."/>
            <person name="Lee J.M."/>
            <person name="Lee H.A."/>
            <person name="Seo E."/>
            <person name="Choi J."/>
            <person name="Cheong K."/>
            <person name="Kim K.T."/>
            <person name="Jung K."/>
            <person name="Lee G.W."/>
            <person name="Oh S.K."/>
            <person name="Bae C."/>
            <person name="Kim S.B."/>
            <person name="Lee H.Y."/>
            <person name="Kim S.Y."/>
            <person name="Kim M.S."/>
            <person name="Kang B.C."/>
            <person name="Jo Y.D."/>
            <person name="Yang H.B."/>
            <person name="Jeong H.J."/>
            <person name="Kang W.H."/>
            <person name="Kwon J.K."/>
            <person name="Shin C."/>
            <person name="Lim J.Y."/>
            <person name="Park J.H."/>
            <person name="Huh J.H."/>
            <person name="Kim J.S."/>
            <person name="Kim B.D."/>
            <person name="Cohen O."/>
            <person name="Paran I."/>
            <person name="Suh M.C."/>
            <person name="Lee S.B."/>
            <person name="Kim Y.K."/>
            <person name="Shin Y."/>
            <person name="Noh S.J."/>
            <person name="Park J."/>
            <person name="Seo Y.S."/>
            <person name="Kwon S.Y."/>
            <person name="Kim H.A."/>
            <person name="Park J.M."/>
            <person name="Kim H.J."/>
            <person name="Choi S.B."/>
            <person name="Bosland P.W."/>
            <person name="Reeves G."/>
            <person name="Jo S.H."/>
            <person name="Lee B.W."/>
            <person name="Cho H.T."/>
            <person name="Choi H.S."/>
            <person name="Lee M.S."/>
            <person name="Yu Y."/>
            <person name="Do Choi Y."/>
            <person name="Park B.S."/>
            <person name="van Deynze A."/>
            <person name="Ashrafi H."/>
            <person name="Hill T."/>
            <person name="Kim W.T."/>
            <person name="Pai H.S."/>
            <person name="Ahn H.K."/>
            <person name="Yeam I."/>
            <person name="Giovannoni J.J."/>
            <person name="Rose J.K."/>
            <person name="Sorensen I."/>
            <person name="Lee S.J."/>
            <person name="Kim R.W."/>
            <person name="Choi I.Y."/>
            <person name="Choi B.S."/>
            <person name="Lim J.S."/>
            <person name="Lee Y.H."/>
            <person name="Choi D."/>
        </authorList>
    </citation>
    <scope>NUCLEOTIDE SEQUENCE [LARGE SCALE GENOMIC DNA]</scope>
    <source>
        <strain evidence="3">cv. CM334</strain>
    </source>
</reference>
<dbReference type="STRING" id="4072.A0A2G3APH9"/>
<feature type="region of interest" description="Disordered" evidence="1">
    <location>
        <begin position="68"/>
        <end position="91"/>
    </location>
</feature>
<evidence type="ECO:0000313" key="3">
    <source>
        <dbReference type="Proteomes" id="UP000222542"/>
    </source>
</evidence>
<evidence type="ECO:0000256" key="1">
    <source>
        <dbReference type="SAM" id="MobiDB-lite"/>
    </source>
</evidence>
<reference evidence="2 3" key="2">
    <citation type="journal article" date="2017" name="Genome Biol.">
        <title>New reference genome sequences of hot pepper reveal the massive evolution of plant disease-resistance genes by retroduplication.</title>
        <authorList>
            <person name="Kim S."/>
            <person name="Park J."/>
            <person name="Yeom S.I."/>
            <person name="Kim Y.M."/>
            <person name="Seo E."/>
            <person name="Kim K.T."/>
            <person name="Kim M.S."/>
            <person name="Lee J.M."/>
            <person name="Cheong K."/>
            <person name="Shin H.S."/>
            <person name="Kim S.B."/>
            <person name="Han K."/>
            <person name="Lee J."/>
            <person name="Park M."/>
            <person name="Lee H.A."/>
            <person name="Lee H.Y."/>
            <person name="Lee Y."/>
            <person name="Oh S."/>
            <person name="Lee J.H."/>
            <person name="Choi E."/>
            <person name="Choi E."/>
            <person name="Lee S.E."/>
            <person name="Jeon J."/>
            <person name="Kim H."/>
            <person name="Choi G."/>
            <person name="Song H."/>
            <person name="Lee J."/>
            <person name="Lee S.C."/>
            <person name="Kwon J.K."/>
            <person name="Lee H.Y."/>
            <person name="Koo N."/>
            <person name="Hong Y."/>
            <person name="Kim R.W."/>
            <person name="Kang W.H."/>
            <person name="Huh J.H."/>
            <person name="Kang B.C."/>
            <person name="Yang T.J."/>
            <person name="Lee Y.H."/>
            <person name="Bennetzen J.L."/>
            <person name="Choi D."/>
        </authorList>
    </citation>
    <scope>NUCLEOTIDE SEQUENCE [LARGE SCALE GENOMIC DNA]</scope>
    <source>
        <strain evidence="3">cv. CM334</strain>
    </source>
</reference>
<dbReference type="AlphaFoldDB" id="A0A2G3APH9"/>
<dbReference type="Gramene" id="PHT96141">
    <property type="protein sequence ID" value="PHT96141"/>
    <property type="gene ID" value="T459_04023"/>
</dbReference>
<proteinExistence type="predicted"/>
<name>A0A2G3APH9_CAPAN</name>
<dbReference type="Proteomes" id="UP000222542">
    <property type="component" value="Unassembled WGS sequence"/>
</dbReference>
<sequence length="166" mass="18948">MLPMSVNPMLLQSTHLHPLQEKLVLSNLQELMKIVDNELKKTAQTFTPGQPSVVKSSKENNAFKDIGVIQRMTPSRPQSTQDQVSRENQWQMDPEQETEIMMVCSMIKKRVLGPTGEELKTALSRLGRRGSSLDEKRKLSRKMEIRLFTFKELPLLPNLRNAAMSS</sequence>
<keyword evidence="3" id="KW-1185">Reference proteome</keyword>
<accession>A0A2G3APH9</accession>
<evidence type="ECO:0000313" key="2">
    <source>
        <dbReference type="EMBL" id="PHT96141.1"/>
    </source>
</evidence>